<feature type="active site" description="Charge relay system" evidence="7">
    <location>
        <position position="525"/>
    </location>
</feature>
<dbReference type="GO" id="GO:0006508">
    <property type="term" value="P:proteolysis"/>
    <property type="evidence" value="ECO:0007669"/>
    <property type="project" value="UniProtKB-KW"/>
</dbReference>
<dbReference type="InterPro" id="IPR003137">
    <property type="entry name" value="PA_domain"/>
</dbReference>
<dbReference type="Pfam" id="PF05922">
    <property type="entry name" value="Inhibitor_I9"/>
    <property type="match status" value="1"/>
</dbReference>
<feature type="domain" description="Peptidase S8/S53" evidence="9">
    <location>
        <begin position="138"/>
        <end position="549"/>
    </location>
</feature>
<reference evidence="14" key="1">
    <citation type="journal article" date="2024" name="IScience">
        <title>Strigolactones Initiate the Formation of Haustorium-like Structures in Castilleja.</title>
        <authorList>
            <person name="Buerger M."/>
            <person name="Peterson D."/>
            <person name="Chory J."/>
        </authorList>
    </citation>
    <scope>NUCLEOTIDE SEQUENCE [LARGE SCALE GENOMIC DNA]</scope>
</reference>
<dbReference type="AlphaFoldDB" id="A0ABD3DUP0"/>
<dbReference type="PRINTS" id="PR00723">
    <property type="entry name" value="SUBTILISIN"/>
</dbReference>
<keyword evidence="5 7" id="KW-0720">Serine protease</keyword>
<dbReference type="InterPro" id="IPR036852">
    <property type="entry name" value="Peptidase_S8/S53_dom_sf"/>
</dbReference>
<comment type="caution">
    <text evidence="13">The sequence shown here is derived from an EMBL/GenBank/DDBJ whole genome shotgun (WGS) entry which is preliminary data.</text>
</comment>
<dbReference type="InterPro" id="IPR045051">
    <property type="entry name" value="SBT"/>
</dbReference>
<dbReference type="PANTHER" id="PTHR10795">
    <property type="entry name" value="PROPROTEIN CONVERTASE SUBTILISIN/KEXIN"/>
    <property type="match status" value="1"/>
</dbReference>
<evidence type="ECO:0000313" key="13">
    <source>
        <dbReference type="EMBL" id="KAL3645599.1"/>
    </source>
</evidence>
<comment type="similarity">
    <text evidence="1 7">Belongs to the peptidase S8 family.</text>
</comment>
<feature type="domain" description="Inhibitor I9" evidence="11">
    <location>
        <begin position="64"/>
        <end position="106"/>
    </location>
</feature>
<evidence type="ECO:0000259" key="9">
    <source>
        <dbReference type="Pfam" id="PF00082"/>
    </source>
</evidence>
<evidence type="ECO:0000259" key="10">
    <source>
        <dbReference type="Pfam" id="PF02225"/>
    </source>
</evidence>
<dbReference type="InterPro" id="IPR000209">
    <property type="entry name" value="Peptidase_S8/S53_dom"/>
</dbReference>
<protein>
    <recommendedName>
        <fullName evidence="15">Cucumisin</fullName>
    </recommendedName>
</protein>
<feature type="signal peptide" evidence="8">
    <location>
        <begin position="1"/>
        <end position="23"/>
    </location>
</feature>
<evidence type="ECO:0000256" key="6">
    <source>
        <dbReference type="PIRSR" id="PIRSR615500-1"/>
    </source>
</evidence>
<dbReference type="Proteomes" id="UP001632038">
    <property type="component" value="Unassembled WGS sequence"/>
</dbReference>
<evidence type="ECO:0000259" key="11">
    <source>
        <dbReference type="Pfam" id="PF05922"/>
    </source>
</evidence>
<dbReference type="PROSITE" id="PS51892">
    <property type="entry name" value="SUBTILASE"/>
    <property type="match status" value="1"/>
</dbReference>
<evidence type="ECO:0000256" key="4">
    <source>
        <dbReference type="ARBA" id="ARBA00022801"/>
    </source>
</evidence>
<evidence type="ECO:0000256" key="7">
    <source>
        <dbReference type="PROSITE-ProRule" id="PRU01240"/>
    </source>
</evidence>
<feature type="domain" description="PA" evidence="10">
    <location>
        <begin position="390"/>
        <end position="460"/>
    </location>
</feature>
<feature type="active site" description="Charge relay system" evidence="6 7">
    <location>
        <position position="211"/>
    </location>
</feature>
<feature type="active site" description="Charge relay system" evidence="6">
    <location>
        <position position="543"/>
    </location>
</feature>
<keyword evidence="4 7" id="KW-0378">Hydrolase</keyword>
<dbReference type="PROSITE" id="PS00136">
    <property type="entry name" value="SUBTILASE_ASP"/>
    <property type="match status" value="1"/>
</dbReference>
<sequence>MGGSYLLFGFIVNLLLFSFLGEANVNEAKSESENRVYIVYMGGKVCMLEKVCMLSFIASSEISPIVHTYNKSFMGFAARLSDEEAKSIARRHGVVSVIPDKVSQIHTTRSWNFLRSQNVAFRTDDSPSQVSNWPTRADTIIGIIDTGIWLEHPSFSDEHMGPIPSRWNGTCMPGENSTSPFKCNRKVIGARYYDNPDKPGSITTALDIAGHGTHVASIAAGRHVLGWASYNGLAQGFPRGGSPESRIAVYCVCEAGGDCSDSGILRAFDDAIADGVDVISISISGEYQDFLNDTLAIGAFHAVEKGVTVVSVVGNDGPSLGTAQNVAPWILTVGATTIDRDFQADIVLGDGNKKIIIKGGGINFSGLNKSAVYPLVDGRSAGSNQLHDVANARCSLNDGKVKGSIVLCESKDHNYGAKEKFKWLKEHGAIGLILISNFQRQVAHSYGTSPIAIVDQGDGALIRSYIDSTSNPLATILPTVTVLNHKPAPVAAYFSSRGPGLKNLLKPDVAAPGVDILGAWLNHTSLAIPGKKQPIFNIVSGTSQACPHVLWSSCNGQVLASEMESVRYQICHYDNTIQTNNIHEPITTETGSRATPYDIGAGEISLFGPFCPGLVYETDTIDYIKLLCNLGYKTSVVKSVATTIPTNFSCPSKPNPDLVSDMNYPSIVVSGLKSNKSKTVIRTVTNVGEEYSTYTASVEAPAGIHIQVVPNKLHFTKEVTKQSFQVTFINTSASVGPLFCSLTWSNWKYKVRSPLVISNE</sequence>
<feature type="domain" description="Subtilisin-like protease fibronectin type-III" evidence="12">
    <location>
        <begin position="661"/>
        <end position="757"/>
    </location>
</feature>
<organism evidence="13 14">
    <name type="scientific">Castilleja foliolosa</name>
    <dbReference type="NCBI Taxonomy" id="1961234"/>
    <lineage>
        <taxon>Eukaryota</taxon>
        <taxon>Viridiplantae</taxon>
        <taxon>Streptophyta</taxon>
        <taxon>Embryophyta</taxon>
        <taxon>Tracheophyta</taxon>
        <taxon>Spermatophyta</taxon>
        <taxon>Magnoliopsida</taxon>
        <taxon>eudicotyledons</taxon>
        <taxon>Gunneridae</taxon>
        <taxon>Pentapetalae</taxon>
        <taxon>asterids</taxon>
        <taxon>lamiids</taxon>
        <taxon>Lamiales</taxon>
        <taxon>Orobanchaceae</taxon>
        <taxon>Pedicularideae</taxon>
        <taxon>Castillejinae</taxon>
        <taxon>Castilleja</taxon>
    </lineage>
</organism>
<accession>A0ABD3DUP0</accession>
<dbReference type="Gene3D" id="3.50.30.30">
    <property type="match status" value="1"/>
</dbReference>
<dbReference type="Pfam" id="PF02225">
    <property type="entry name" value="PA"/>
    <property type="match status" value="1"/>
</dbReference>
<dbReference type="InterPro" id="IPR015500">
    <property type="entry name" value="Peptidase_S8_subtilisin-rel"/>
</dbReference>
<keyword evidence="14" id="KW-1185">Reference proteome</keyword>
<dbReference type="Gene3D" id="3.40.50.200">
    <property type="entry name" value="Peptidase S8/S53 domain"/>
    <property type="match status" value="1"/>
</dbReference>
<evidence type="ECO:0000256" key="2">
    <source>
        <dbReference type="ARBA" id="ARBA00022670"/>
    </source>
</evidence>
<dbReference type="GO" id="GO:0004252">
    <property type="term" value="F:serine-type endopeptidase activity"/>
    <property type="evidence" value="ECO:0007669"/>
    <property type="project" value="UniProtKB-UniRule"/>
</dbReference>
<evidence type="ECO:0008006" key="15">
    <source>
        <dbReference type="Google" id="ProtNLM"/>
    </source>
</evidence>
<dbReference type="CDD" id="cd02120">
    <property type="entry name" value="PA_subtilisin_like"/>
    <property type="match status" value="1"/>
</dbReference>
<evidence type="ECO:0000259" key="12">
    <source>
        <dbReference type="Pfam" id="PF17766"/>
    </source>
</evidence>
<keyword evidence="2 7" id="KW-0645">Protease</keyword>
<dbReference type="Pfam" id="PF00082">
    <property type="entry name" value="Peptidase_S8"/>
    <property type="match status" value="1"/>
</dbReference>
<gene>
    <name evidence="13" type="ORF">CASFOL_010779</name>
</gene>
<dbReference type="SUPFAM" id="SSF52743">
    <property type="entry name" value="Subtilisin-like"/>
    <property type="match status" value="1"/>
</dbReference>
<evidence type="ECO:0000256" key="1">
    <source>
        <dbReference type="ARBA" id="ARBA00011073"/>
    </source>
</evidence>
<evidence type="ECO:0000256" key="8">
    <source>
        <dbReference type="SAM" id="SignalP"/>
    </source>
</evidence>
<evidence type="ECO:0000256" key="3">
    <source>
        <dbReference type="ARBA" id="ARBA00022729"/>
    </source>
</evidence>
<evidence type="ECO:0000313" key="14">
    <source>
        <dbReference type="Proteomes" id="UP001632038"/>
    </source>
</evidence>
<feature type="active site" description="Charge relay system" evidence="6 7">
    <location>
        <position position="145"/>
    </location>
</feature>
<feature type="chain" id="PRO_5044845718" description="Cucumisin" evidence="8">
    <location>
        <begin position="24"/>
        <end position="760"/>
    </location>
</feature>
<dbReference type="InterPro" id="IPR010259">
    <property type="entry name" value="S8pro/Inhibitor_I9"/>
</dbReference>
<dbReference type="InterPro" id="IPR022398">
    <property type="entry name" value="Peptidase_S8_His-AS"/>
</dbReference>
<evidence type="ECO:0000256" key="5">
    <source>
        <dbReference type="ARBA" id="ARBA00022825"/>
    </source>
</evidence>
<dbReference type="PROSITE" id="PS00137">
    <property type="entry name" value="SUBTILASE_HIS"/>
    <property type="match status" value="1"/>
</dbReference>
<dbReference type="Pfam" id="PF17766">
    <property type="entry name" value="fn3_6"/>
    <property type="match status" value="1"/>
</dbReference>
<dbReference type="InterPro" id="IPR041469">
    <property type="entry name" value="Subtilisin-like_FN3"/>
</dbReference>
<dbReference type="EMBL" id="JAVIJP010000013">
    <property type="protein sequence ID" value="KAL3645599.1"/>
    <property type="molecule type" value="Genomic_DNA"/>
</dbReference>
<keyword evidence="3 8" id="KW-0732">Signal</keyword>
<dbReference type="InterPro" id="IPR023827">
    <property type="entry name" value="Peptidase_S8_Asp-AS"/>
</dbReference>
<name>A0ABD3DUP0_9LAMI</name>
<proteinExistence type="inferred from homology"/>
<dbReference type="Gene3D" id="3.30.70.80">
    <property type="entry name" value="Peptidase S8 propeptide/proteinase inhibitor I9"/>
    <property type="match status" value="1"/>
</dbReference>
<dbReference type="Gene3D" id="2.60.40.2310">
    <property type="match status" value="1"/>
</dbReference>
<dbReference type="InterPro" id="IPR037045">
    <property type="entry name" value="S8pro/Inhibitor_I9_sf"/>
</dbReference>